<evidence type="ECO:0000256" key="1">
    <source>
        <dbReference type="ARBA" id="ARBA00004123"/>
    </source>
</evidence>
<protein>
    <recommendedName>
        <fullName evidence="6">Transcription factor</fullName>
        <shortName evidence="6">bHLH transcription factor</shortName>
    </recommendedName>
    <alternativeName>
        <fullName evidence="6">Basic helix-loop-helix protein</fullName>
    </alternativeName>
</protein>
<dbReference type="GO" id="GO:0046983">
    <property type="term" value="F:protein dimerization activity"/>
    <property type="evidence" value="ECO:0007669"/>
    <property type="project" value="InterPro"/>
</dbReference>
<dbReference type="OrthoDB" id="1926382at2759"/>
<evidence type="ECO:0000256" key="7">
    <source>
        <dbReference type="SAM" id="Coils"/>
    </source>
</evidence>
<dbReference type="GO" id="GO:0000976">
    <property type="term" value="F:transcription cis-regulatory region binding"/>
    <property type="evidence" value="ECO:0007669"/>
    <property type="project" value="TreeGrafter"/>
</dbReference>
<dbReference type="GO" id="GO:0003700">
    <property type="term" value="F:DNA-binding transcription factor activity"/>
    <property type="evidence" value="ECO:0007669"/>
    <property type="project" value="InterPro"/>
</dbReference>
<reference evidence="10" key="1">
    <citation type="submission" date="2020-02" db="EMBL/GenBank/DDBJ databases">
        <authorList>
            <person name="Scholz U."/>
            <person name="Mascher M."/>
            <person name="Fiebig A."/>
        </authorList>
    </citation>
    <scope>NUCLEOTIDE SEQUENCE</scope>
</reference>
<accession>A0A7I8LH21</accession>
<evidence type="ECO:0000256" key="4">
    <source>
        <dbReference type="ARBA" id="ARBA00023163"/>
    </source>
</evidence>
<feature type="region of interest" description="Disordered" evidence="8">
    <location>
        <begin position="250"/>
        <end position="286"/>
    </location>
</feature>
<dbReference type="AlphaFoldDB" id="A0A7I8LH21"/>
<evidence type="ECO:0000313" key="10">
    <source>
        <dbReference type="EMBL" id="CAA7408976.1"/>
    </source>
</evidence>
<keyword evidence="3 6" id="KW-0805">Transcription regulation</keyword>
<dbReference type="InterPro" id="IPR036638">
    <property type="entry name" value="HLH_DNA-bd_sf"/>
</dbReference>
<dbReference type="InterPro" id="IPR054502">
    <property type="entry name" value="bHLH-TF_ACT-like_plant"/>
</dbReference>
<dbReference type="Proteomes" id="UP000663760">
    <property type="component" value="Chromosome 15"/>
</dbReference>
<feature type="region of interest" description="Disordered" evidence="8">
    <location>
        <begin position="83"/>
        <end position="108"/>
    </location>
</feature>
<dbReference type="EMBL" id="LR746278">
    <property type="protein sequence ID" value="CAA7408976.1"/>
    <property type="molecule type" value="Genomic_DNA"/>
</dbReference>
<evidence type="ECO:0000313" key="11">
    <source>
        <dbReference type="Proteomes" id="UP000663760"/>
    </source>
</evidence>
<gene>
    <name evidence="10" type="ORF">SI8410_15019654</name>
</gene>
<dbReference type="InterPro" id="IPR011598">
    <property type="entry name" value="bHLH_dom"/>
</dbReference>
<dbReference type="InterPro" id="IPR025610">
    <property type="entry name" value="MYC/MYB_N"/>
</dbReference>
<evidence type="ECO:0000259" key="9">
    <source>
        <dbReference type="PROSITE" id="PS50888"/>
    </source>
</evidence>
<evidence type="ECO:0000256" key="3">
    <source>
        <dbReference type="ARBA" id="ARBA00023015"/>
    </source>
</evidence>
<dbReference type="Pfam" id="PF00010">
    <property type="entry name" value="HLH"/>
    <property type="match status" value="1"/>
</dbReference>
<dbReference type="PANTHER" id="PTHR11514:SF115">
    <property type="entry name" value="TRANSCRIPTION FACTOR"/>
    <property type="match status" value="1"/>
</dbReference>
<organism evidence="10 11">
    <name type="scientific">Spirodela intermedia</name>
    <name type="common">Intermediate duckweed</name>
    <dbReference type="NCBI Taxonomy" id="51605"/>
    <lineage>
        <taxon>Eukaryota</taxon>
        <taxon>Viridiplantae</taxon>
        <taxon>Streptophyta</taxon>
        <taxon>Embryophyta</taxon>
        <taxon>Tracheophyta</taxon>
        <taxon>Spermatophyta</taxon>
        <taxon>Magnoliopsida</taxon>
        <taxon>Liliopsida</taxon>
        <taxon>Araceae</taxon>
        <taxon>Lemnoideae</taxon>
        <taxon>Spirodela</taxon>
    </lineage>
</organism>
<dbReference type="SUPFAM" id="SSF47459">
    <property type="entry name" value="HLH, helix-loop-helix DNA-binding domain"/>
    <property type="match status" value="1"/>
</dbReference>
<dbReference type="PROSITE" id="PS50888">
    <property type="entry name" value="BHLH"/>
    <property type="match status" value="1"/>
</dbReference>
<dbReference type="Pfam" id="PF22754">
    <property type="entry name" value="bHLH-TF_ACT-like_plant"/>
    <property type="match status" value="1"/>
</dbReference>
<dbReference type="Pfam" id="PF14215">
    <property type="entry name" value="bHLH-MYC_N"/>
    <property type="match status" value="1"/>
</dbReference>
<dbReference type="SMART" id="SM00353">
    <property type="entry name" value="HLH"/>
    <property type="match status" value="1"/>
</dbReference>
<keyword evidence="5 6" id="KW-0539">Nucleus</keyword>
<comment type="subcellular location">
    <subcellularLocation>
        <location evidence="1 6">Nucleus</location>
    </subcellularLocation>
</comment>
<keyword evidence="7" id="KW-0175">Coiled coil</keyword>
<keyword evidence="11" id="KW-1185">Reference proteome</keyword>
<dbReference type="PANTHER" id="PTHR11514">
    <property type="entry name" value="MYC"/>
    <property type="match status" value="1"/>
</dbReference>
<proteinExistence type="inferred from homology"/>
<dbReference type="InterPro" id="IPR045084">
    <property type="entry name" value="AIB/MYC-like"/>
</dbReference>
<evidence type="ECO:0000256" key="5">
    <source>
        <dbReference type="ARBA" id="ARBA00023242"/>
    </source>
</evidence>
<evidence type="ECO:0000256" key="8">
    <source>
        <dbReference type="SAM" id="MobiDB-lite"/>
    </source>
</evidence>
<name>A0A7I8LH21_SPIIN</name>
<sequence length="451" mass="48426">MDGLMYSSTPSIETFVHPHLFSPAIGTTFPMQPTQLPLKHRLQLLIQTLPECWSYAIFWRVYTADRLPFLSWGDGHLRSGVAAADGSRTSSSSNSSNNNNNNNNSDHFLFNDDKKKVNLLGAGEEVVTDVEWFYLVSQARSFGAGAADHAVLARAFSTGNHVWLSGPHELQIYGCDRCREALLHGVSTMVCIPVGDGVLELASSEMVGEDWGALHQVKTLLGGGHGGNVMVASPAASAKPMKKEAAMAALEAENSDSEDRKPKKRVRRVGATGETPASHVEAERQRREKLNHRFYALRSVVPNVSRMDKASLLADAVTYIKELREKVDQLEADLKQSKKLPTKPPAAVAMAGGGAAAAAASSSGGGDGEMEVAVRLVEGDAMVRVTSPEDASHPAARLMAALRELDMKVHHASVSVVRGTMVQDVVARAPAGVQSEESLKATMLANLARNT</sequence>
<feature type="compositionally biased region" description="Low complexity" evidence="8">
    <location>
        <begin position="90"/>
        <end position="105"/>
    </location>
</feature>
<comment type="similarity">
    <text evidence="2">Belongs to the bHLH protein family.</text>
</comment>
<evidence type="ECO:0000256" key="2">
    <source>
        <dbReference type="ARBA" id="ARBA00005510"/>
    </source>
</evidence>
<feature type="domain" description="BHLH" evidence="9">
    <location>
        <begin position="274"/>
        <end position="323"/>
    </location>
</feature>
<dbReference type="Gene3D" id="4.10.280.10">
    <property type="entry name" value="Helix-loop-helix DNA-binding domain"/>
    <property type="match status" value="1"/>
</dbReference>
<keyword evidence="4 6" id="KW-0804">Transcription</keyword>
<feature type="coiled-coil region" evidence="7">
    <location>
        <begin position="313"/>
        <end position="340"/>
    </location>
</feature>
<dbReference type="GO" id="GO:0005634">
    <property type="term" value="C:nucleus"/>
    <property type="evidence" value="ECO:0007669"/>
    <property type="project" value="UniProtKB-SubCell"/>
</dbReference>
<evidence type="ECO:0000256" key="6">
    <source>
        <dbReference type="RuleBase" id="RU369104"/>
    </source>
</evidence>